<dbReference type="InterPro" id="IPR046950">
    <property type="entry name" value="DNA-dir_Rpol_C_phage-type"/>
</dbReference>
<dbReference type="Gene3D" id="1.10.150.20">
    <property type="entry name" value="5' to 3' exonuclease, C-terminal subdomain"/>
    <property type="match status" value="1"/>
</dbReference>
<dbReference type="EMBL" id="KY981272">
    <property type="protein sequence ID" value="ASJ79294.1"/>
    <property type="molecule type" value="Genomic_DNA"/>
</dbReference>
<dbReference type="Pfam" id="PF14700">
    <property type="entry name" value="RPOL_N"/>
    <property type="match status" value="1"/>
</dbReference>
<keyword evidence="3 9" id="KW-0240">DNA-directed RNA polymerase</keyword>
<dbReference type="PANTHER" id="PTHR10102">
    <property type="entry name" value="DNA-DIRECTED RNA POLYMERASE, MITOCHONDRIAL"/>
    <property type="match status" value="1"/>
</dbReference>
<dbReference type="InterPro" id="IPR029262">
    <property type="entry name" value="RPOL_N"/>
</dbReference>
<proteinExistence type="inferred from homology"/>
<evidence type="ECO:0000256" key="9">
    <source>
        <dbReference type="RuleBase" id="RU003805"/>
    </source>
</evidence>
<protein>
    <recommendedName>
        <fullName evidence="2 9">DNA-directed RNA polymerase</fullName>
        <ecNumber evidence="2 9">2.7.7.6</ecNumber>
    </recommendedName>
</protein>
<dbReference type="GO" id="GO:0019083">
    <property type="term" value="P:viral transcription"/>
    <property type="evidence" value="ECO:0007669"/>
    <property type="project" value="UniProtKB-KW"/>
</dbReference>
<reference evidence="11 12" key="1">
    <citation type="journal article" date="2018" name="Sci. Rep.">
        <title>Genomic and ecological study of two distinctive freshwater bacteriophages infecting a Comamonadaceae bacterium.</title>
        <authorList>
            <person name="Moon K."/>
            <person name="Kang I."/>
            <person name="Kim S."/>
            <person name="Kim S.J."/>
            <person name="Cho J.C."/>
        </authorList>
    </citation>
    <scope>NUCLEOTIDE SEQUENCE [LARGE SCALE GENOMIC DNA]</scope>
</reference>
<evidence type="ECO:0000313" key="11">
    <source>
        <dbReference type="EMBL" id="ASJ79294.1"/>
    </source>
</evidence>
<dbReference type="InterPro" id="IPR037159">
    <property type="entry name" value="RNA_POL_N_sf"/>
</dbReference>
<comment type="catalytic activity">
    <reaction evidence="8 9">
        <text>RNA(n) + a ribonucleoside 5'-triphosphate = RNA(n+1) + diphosphate</text>
        <dbReference type="Rhea" id="RHEA:21248"/>
        <dbReference type="Rhea" id="RHEA-COMP:14527"/>
        <dbReference type="Rhea" id="RHEA-COMP:17342"/>
        <dbReference type="ChEBI" id="CHEBI:33019"/>
        <dbReference type="ChEBI" id="CHEBI:61557"/>
        <dbReference type="ChEBI" id="CHEBI:140395"/>
        <dbReference type="EC" id="2.7.7.6"/>
    </reaction>
</comment>
<dbReference type="SUPFAM" id="SSF56672">
    <property type="entry name" value="DNA/RNA polymerases"/>
    <property type="match status" value="1"/>
</dbReference>
<evidence type="ECO:0000256" key="2">
    <source>
        <dbReference type="ARBA" id="ARBA00012418"/>
    </source>
</evidence>
<dbReference type="GO" id="GO:0006351">
    <property type="term" value="P:DNA-templated transcription"/>
    <property type="evidence" value="ECO:0007669"/>
    <property type="project" value="InterPro"/>
</dbReference>
<dbReference type="Pfam" id="PF00940">
    <property type="entry name" value="RNA_pol"/>
    <property type="match status" value="1"/>
</dbReference>
<comment type="similarity">
    <text evidence="1 9">Belongs to the phage and mitochondrial RNA polymerase family.</text>
</comment>
<feature type="domain" description="DNA-directed RNA polymerase N-terminal" evidence="10">
    <location>
        <begin position="5"/>
        <end position="288"/>
    </location>
</feature>
<dbReference type="Gene3D" id="1.10.1320.10">
    <property type="entry name" value="DNA-directed RNA polymerase, N-terminal domain"/>
    <property type="match status" value="1"/>
</dbReference>
<gene>
    <name evidence="11" type="ORF">P26059B_0018</name>
</gene>
<sequence length="816" mass="91998">MTNLMTQAEVEDRMYHGGIHRAEKMMAGAEEQGRAHQNPYAKELFDEFVLPLASAIKDDINAKRAGRRQAHTMLLAGLDPDAVAFLSVRYVVSNLLTPKPDDHRQLAYNIGKTVHRELVLAQIAEANPDLYHTLSQDFARRMSKDERHRLTVFMQQAEKNGIDITKWDIGSREQVGFYIMGLLEVSGLIVISTEVRKGYKRETRDVILHPEIIERIDKIKAYVAVSMPVYGPCVEPPLDWGQGQIGGYHTRRMQNANRSIVHAHRASRALAKDADMPIVYNAVNALQRTPWAVNTRILDTVYAVAKEFSTKEIVSLNDTPAPPKPEWLKEEWTKNPKESWPADKLAEFSQWKRDMAEWHTQRKLLGSRYSRFYAATRAAEMFREYPAIYFVYFADSRGRLYPLTHGVNPQGSDLSKALIHFSEGKPLNTPAAVKWFHVQGANKWGFDKATLAARVDWVKDRTELICSFAADPVNNTGWTEAGDPLQFLAWCFEYADYLHNPDFVSRIPISMDGSCNGLQNLSAMFRDEVGGAATNLTANKVMRDIYGDVAKAATVRLAAKLAVTTDEEERALITKWLEFGVARSAVKRSVMTTPYGVTERTATEYIIDDYLRQNLGPTFDKTQYRRAANVLMSCVWPAIGDVVVKGREAMDWLKKSARLIVKNNTREDKLITWPTPSGFPASQAYYEFDVHRINTLLHGPLKIRVLSENDEADMSRHASGLAPNFVHSLDAAHLHLSTADAAAQGITGLAMIHDDYGTHAADAQNLFDIIRKQFVAMYLACDPAAELCKLYPYLTEPPSKGNLDIMEVLESDFFFS</sequence>
<dbReference type="GO" id="GO:0003677">
    <property type="term" value="F:DNA binding"/>
    <property type="evidence" value="ECO:0007669"/>
    <property type="project" value="InterPro"/>
</dbReference>
<evidence type="ECO:0000256" key="1">
    <source>
        <dbReference type="ARBA" id="ARBA00009493"/>
    </source>
</evidence>
<accession>A0A384UH57</accession>
<comment type="function">
    <text evidence="9">DNA-dependent RNA polymerase catalyzes the transcription of DNA into RNA using the four ribonucleoside triphosphates as substrates.</text>
</comment>
<evidence type="ECO:0000259" key="10">
    <source>
        <dbReference type="SMART" id="SM01311"/>
    </source>
</evidence>
<dbReference type="EC" id="2.7.7.6" evidence="2 9"/>
<evidence type="ECO:0000256" key="8">
    <source>
        <dbReference type="ARBA" id="ARBA00048552"/>
    </source>
</evidence>
<evidence type="ECO:0000256" key="3">
    <source>
        <dbReference type="ARBA" id="ARBA00022478"/>
    </source>
</evidence>
<organism evidence="11 12">
    <name type="scientific">Curvibacter phage P26059B</name>
    <dbReference type="NCBI Taxonomy" id="1983784"/>
    <lineage>
        <taxon>Viruses</taxon>
        <taxon>Duplodnaviria</taxon>
        <taxon>Heunggongvirae</taxon>
        <taxon>Uroviricota</taxon>
        <taxon>Caudoviricetes</taxon>
        <taxon>Autographivirales</taxon>
        <taxon>Autonotataviridae</taxon>
        <taxon>Kalppathivirus</taxon>
        <taxon>Kalppathivirus P26059B</taxon>
    </lineage>
</organism>
<evidence type="ECO:0000313" key="12">
    <source>
        <dbReference type="Proteomes" id="UP000261817"/>
    </source>
</evidence>
<keyword evidence="5 9" id="KW-0548">Nucleotidyltransferase</keyword>
<evidence type="ECO:0000256" key="4">
    <source>
        <dbReference type="ARBA" id="ARBA00022679"/>
    </source>
</evidence>
<dbReference type="SMART" id="SM01311">
    <property type="entry name" value="RPOL_N"/>
    <property type="match status" value="1"/>
</dbReference>
<keyword evidence="12" id="KW-1185">Reference proteome</keyword>
<dbReference type="GO" id="GO:0003899">
    <property type="term" value="F:DNA-directed RNA polymerase activity"/>
    <property type="evidence" value="ECO:0007669"/>
    <property type="project" value="UniProtKB-EC"/>
</dbReference>
<dbReference type="PROSITE" id="PS00900">
    <property type="entry name" value="RNA_POL_PHAGE_1"/>
    <property type="match status" value="1"/>
</dbReference>
<keyword evidence="4 9" id="KW-0808">Transferase</keyword>
<keyword evidence="7" id="KW-1195">Viral transcription</keyword>
<evidence type="ECO:0000256" key="5">
    <source>
        <dbReference type="ARBA" id="ARBA00022695"/>
    </source>
</evidence>
<name>A0A384UH57_9CAUD</name>
<dbReference type="InterPro" id="IPR043502">
    <property type="entry name" value="DNA/RNA_pol_sf"/>
</dbReference>
<dbReference type="PANTHER" id="PTHR10102:SF0">
    <property type="entry name" value="DNA-DIRECTED RNA POLYMERASE, MITOCHONDRIAL"/>
    <property type="match status" value="1"/>
</dbReference>
<dbReference type="GO" id="GO:0000428">
    <property type="term" value="C:DNA-directed RNA polymerase complex"/>
    <property type="evidence" value="ECO:0007669"/>
    <property type="project" value="UniProtKB-KW"/>
</dbReference>
<evidence type="ECO:0000256" key="6">
    <source>
        <dbReference type="ARBA" id="ARBA00023163"/>
    </source>
</evidence>
<dbReference type="Gene3D" id="1.10.287.280">
    <property type="match status" value="1"/>
</dbReference>
<dbReference type="Proteomes" id="UP000261817">
    <property type="component" value="Segment"/>
</dbReference>
<keyword evidence="6 9" id="KW-0804">Transcription</keyword>
<dbReference type="PROSITE" id="PS00489">
    <property type="entry name" value="RNA_POL_PHAGE_2"/>
    <property type="match status" value="1"/>
</dbReference>
<evidence type="ECO:0000256" key="7">
    <source>
        <dbReference type="ARBA" id="ARBA00023314"/>
    </source>
</evidence>
<dbReference type="InterPro" id="IPR002092">
    <property type="entry name" value="DNA-dir_Rpol_phage-type"/>
</dbReference>